<dbReference type="InterPro" id="IPR003439">
    <property type="entry name" value="ABC_transporter-like_ATP-bd"/>
</dbReference>
<dbReference type="Gene3D" id="3.40.50.300">
    <property type="entry name" value="P-loop containing nucleotide triphosphate hydrolases"/>
    <property type="match status" value="1"/>
</dbReference>
<reference evidence="6 7" key="1">
    <citation type="submission" date="2015-01" db="EMBL/GenBank/DDBJ databases">
        <title>Draft genome of the acidophilic iron oxidizer Acidithrix ferrooxidans strain Py-F3.</title>
        <authorList>
            <person name="Poehlein A."/>
            <person name="Eisen S."/>
            <person name="Schloemann M."/>
            <person name="Johnson B.D."/>
            <person name="Daniel R."/>
            <person name="Muehling M."/>
        </authorList>
    </citation>
    <scope>NUCLEOTIDE SEQUENCE [LARGE SCALE GENOMIC DNA]</scope>
    <source>
        <strain evidence="6 7">Py-F3</strain>
    </source>
</reference>
<keyword evidence="4 6" id="KW-0067">ATP-binding</keyword>
<dbReference type="EMBL" id="JXYS01000031">
    <property type="protein sequence ID" value="KJF17739.1"/>
    <property type="molecule type" value="Genomic_DNA"/>
</dbReference>
<dbReference type="InterPro" id="IPR027417">
    <property type="entry name" value="P-loop_NTPase"/>
</dbReference>
<dbReference type="OrthoDB" id="9789994at2"/>
<keyword evidence="2" id="KW-0813">Transport</keyword>
<dbReference type="PANTHER" id="PTHR42734:SF17">
    <property type="entry name" value="METAL TRANSPORT SYSTEM ATP-BINDING PROTEIN TM_0124-RELATED"/>
    <property type="match status" value="1"/>
</dbReference>
<evidence type="ECO:0000313" key="6">
    <source>
        <dbReference type="EMBL" id="KJF17739.1"/>
    </source>
</evidence>
<sequence length="265" mass="28579">MNSMQDLAIDFRRVGVKAGGRDLLLDFDLSIDLGARFVILGPNGAGKTTLLTVLSGTVRPSSGQAVILSELLGRTDMRTLRRRIGLCGSSVIERLNGAMTVLQCVLSGIDQVFSPWWIASTAKDEARAHELLELVGLDPLSGRNFSLLSMGERQQVAIARALVSQPEILLLDEPSAGLDLGAREALVNRIERIAHNNPALTIGLVTHHLEEIPPAFDRIIGINSARKVVDGNKNALLTSSVVGEIFGIDVDVTRIGERFVAFARV</sequence>
<dbReference type="STRING" id="1280514.AXFE_14470"/>
<evidence type="ECO:0000256" key="1">
    <source>
        <dbReference type="ARBA" id="ARBA00005417"/>
    </source>
</evidence>
<dbReference type="GO" id="GO:0016887">
    <property type="term" value="F:ATP hydrolysis activity"/>
    <property type="evidence" value="ECO:0007669"/>
    <property type="project" value="InterPro"/>
</dbReference>
<dbReference type="InterPro" id="IPR022357">
    <property type="entry name" value="MIP_CS"/>
</dbReference>
<evidence type="ECO:0000256" key="4">
    <source>
        <dbReference type="ARBA" id="ARBA00022840"/>
    </source>
</evidence>
<dbReference type="GO" id="GO:0005524">
    <property type="term" value="F:ATP binding"/>
    <property type="evidence" value="ECO:0007669"/>
    <property type="project" value="UniProtKB-KW"/>
</dbReference>
<dbReference type="PROSITE" id="PS00221">
    <property type="entry name" value="MIP"/>
    <property type="match status" value="1"/>
</dbReference>
<keyword evidence="3" id="KW-0547">Nucleotide-binding</keyword>
<organism evidence="6 7">
    <name type="scientific">Acidithrix ferrooxidans</name>
    <dbReference type="NCBI Taxonomy" id="1280514"/>
    <lineage>
        <taxon>Bacteria</taxon>
        <taxon>Bacillati</taxon>
        <taxon>Actinomycetota</taxon>
        <taxon>Acidimicrobiia</taxon>
        <taxon>Acidimicrobiales</taxon>
        <taxon>Acidimicrobiaceae</taxon>
        <taxon>Acidithrix</taxon>
    </lineage>
</organism>
<dbReference type="AlphaFoldDB" id="A0A0D8HIP8"/>
<dbReference type="InterPro" id="IPR003593">
    <property type="entry name" value="AAA+_ATPase"/>
</dbReference>
<proteinExistence type="inferred from homology"/>
<dbReference type="PROSITE" id="PS50893">
    <property type="entry name" value="ABC_TRANSPORTER_2"/>
    <property type="match status" value="1"/>
</dbReference>
<evidence type="ECO:0000256" key="3">
    <source>
        <dbReference type="ARBA" id="ARBA00022741"/>
    </source>
</evidence>
<feature type="domain" description="ABC transporter" evidence="5">
    <location>
        <begin position="9"/>
        <end position="249"/>
    </location>
</feature>
<evidence type="ECO:0000259" key="5">
    <source>
        <dbReference type="PROSITE" id="PS50893"/>
    </source>
</evidence>
<dbReference type="SUPFAM" id="SSF52540">
    <property type="entry name" value="P-loop containing nucleoside triphosphate hydrolases"/>
    <property type="match status" value="1"/>
</dbReference>
<accession>A0A0D8HIP8</accession>
<dbReference type="SMART" id="SM00382">
    <property type="entry name" value="AAA"/>
    <property type="match status" value="1"/>
</dbReference>
<dbReference type="Pfam" id="PF00005">
    <property type="entry name" value="ABC_tran"/>
    <property type="match status" value="1"/>
</dbReference>
<dbReference type="InterPro" id="IPR050153">
    <property type="entry name" value="Metal_Ion_Import_ABC"/>
</dbReference>
<evidence type="ECO:0000313" key="7">
    <source>
        <dbReference type="Proteomes" id="UP000032360"/>
    </source>
</evidence>
<protein>
    <submittedName>
        <fullName evidence="6">Putative ABC transporter ATP-binding protein YlmA</fullName>
        <ecNumber evidence="6">3.6.3.-</ecNumber>
    </submittedName>
</protein>
<comment type="similarity">
    <text evidence="1">Belongs to the ABC transporter superfamily.</text>
</comment>
<dbReference type="PATRIC" id="fig|1280514.3.peg.1886"/>
<comment type="caution">
    <text evidence="6">The sequence shown here is derived from an EMBL/GenBank/DDBJ whole genome shotgun (WGS) entry which is preliminary data.</text>
</comment>
<dbReference type="Proteomes" id="UP000032360">
    <property type="component" value="Unassembled WGS sequence"/>
</dbReference>
<name>A0A0D8HIP8_9ACTN</name>
<keyword evidence="6" id="KW-0378">Hydrolase</keyword>
<dbReference type="PANTHER" id="PTHR42734">
    <property type="entry name" value="METAL TRANSPORT SYSTEM ATP-BINDING PROTEIN TM_0124-RELATED"/>
    <property type="match status" value="1"/>
</dbReference>
<evidence type="ECO:0000256" key="2">
    <source>
        <dbReference type="ARBA" id="ARBA00022448"/>
    </source>
</evidence>
<keyword evidence="7" id="KW-1185">Reference proteome</keyword>
<gene>
    <name evidence="6" type="primary">ylmA</name>
    <name evidence="6" type="ORF">AXFE_14470</name>
</gene>
<dbReference type="EC" id="3.6.3.-" evidence="6"/>